<dbReference type="AlphaFoldDB" id="A0A317QRS8"/>
<keyword evidence="4" id="KW-1185">Reference proteome</keyword>
<organism evidence="3 4">
    <name type="scientific">Geodermatophilus normandii</name>
    <dbReference type="NCBI Taxonomy" id="1137989"/>
    <lineage>
        <taxon>Bacteria</taxon>
        <taxon>Bacillati</taxon>
        <taxon>Actinomycetota</taxon>
        <taxon>Actinomycetes</taxon>
        <taxon>Geodermatophilales</taxon>
        <taxon>Geodermatophilaceae</taxon>
        <taxon>Geodermatophilus</taxon>
    </lineage>
</organism>
<accession>A0A317QRS8</accession>
<dbReference type="EMBL" id="QGTX01000001">
    <property type="protein sequence ID" value="PWW24865.1"/>
    <property type="molecule type" value="Genomic_DNA"/>
</dbReference>
<feature type="domain" description="Metallo-beta-lactamase" evidence="2">
    <location>
        <begin position="22"/>
        <end position="223"/>
    </location>
</feature>
<keyword evidence="1" id="KW-0378">Hydrolase</keyword>
<reference evidence="4" key="1">
    <citation type="submission" date="2018-05" db="EMBL/GenBank/DDBJ databases">
        <authorList>
            <person name="Klenk H.-P."/>
            <person name="Huntemann M."/>
            <person name="Clum A."/>
            <person name="Pillay M."/>
            <person name="Palaniappan K."/>
            <person name="Varghese N."/>
            <person name="Mikhailova N."/>
            <person name="Stamatis D."/>
            <person name="Reddy T."/>
            <person name="Daum C."/>
            <person name="Shapiro N."/>
            <person name="Ivanova N."/>
            <person name="Kyrpides N."/>
            <person name="Woyke T."/>
        </authorList>
    </citation>
    <scope>NUCLEOTIDE SEQUENCE [LARGE SCALE GENOMIC DNA]</scope>
    <source>
        <strain evidence="4">DSM 45417</strain>
    </source>
</reference>
<dbReference type="Gene3D" id="3.60.15.10">
    <property type="entry name" value="Ribonuclease Z/Hydroxyacylglutathione hydrolase-like"/>
    <property type="match status" value="1"/>
</dbReference>
<evidence type="ECO:0000256" key="1">
    <source>
        <dbReference type="ARBA" id="ARBA00022801"/>
    </source>
</evidence>
<comment type="caution">
    <text evidence="3">The sequence shown here is derived from an EMBL/GenBank/DDBJ whole genome shotgun (WGS) entry which is preliminary data.</text>
</comment>
<evidence type="ECO:0000313" key="4">
    <source>
        <dbReference type="Proteomes" id="UP000246661"/>
    </source>
</evidence>
<evidence type="ECO:0000313" key="3">
    <source>
        <dbReference type="EMBL" id="PWW24865.1"/>
    </source>
</evidence>
<gene>
    <name evidence="3" type="ORF">JD79_04056</name>
</gene>
<protein>
    <submittedName>
        <fullName evidence="3">L-ascorbate metabolism protein UlaG (Beta-lactamase superfamily)</fullName>
    </submittedName>
</protein>
<dbReference type="SUPFAM" id="SSF56281">
    <property type="entry name" value="Metallo-hydrolase/oxidoreductase"/>
    <property type="match status" value="1"/>
</dbReference>
<dbReference type="InterPro" id="IPR050114">
    <property type="entry name" value="UPF0173_UPF0282_UlaG_hydrolase"/>
</dbReference>
<dbReference type="InterPro" id="IPR001279">
    <property type="entry name" value="Metallo-B-lactamas"/>
</dbReference>
<name>A0A317QRS8_9ACTN</name>
<dbReference type="InterPro" id="IPR036866">
    <property type="entry name" value="RibonucZ/Hydroxyglut_hydro"/>
</dbReference>
<evidence type="ECO:0000259" key="2">
    <source>
        <dbReference type="Pfam" id="PF12706"/>
    </source>
</evidence>
<dbReference type="PANTHER" id="PTHR43546:SF9">
    <property type="entry name" value="L-ASCORBATE-6-PHOSPHATE LACTONASE ULAG-RELATED"/>
    <property type="match status" value="1"/>
</dbReference>
<dbReference type="GO" id="GO:0016787">
    <property type="term" value="F:hydrolase activity"/>
    <property type="evidence" value="ECO:0007669"/>
    <property type="project" value="UniProtKB-KW"/>
</dbReference>
<dbReference type="Proteomes" id="UP000246661">
    <property type="component" value="Unassembled WGS sequence"/>
</dbReference>
<dbReference type="PANTHER" id="PTHR43546">
    <property type="entry name" value="UPF0173 METAL-DEPENDENT HYDROLASE MJ1163-RELATED"/>
    <property type="match status" value="1"/>
</dbReference>
<dbReference type="Pfam" id="PF12706">
    <property type="entry name" value="Lactamase_B_2"/>
    <property type="match status" value="1"/>
</dbReference>
<sequence>MRSDVRLTHVGGPTLLVEVGGHRLLTDPTFDPPGRHYSFGWGTGSTKTGGPALSPGEVLPVDAVLLTHDHHADNLDDAGRALLAQVPVVVTTASGARRLGGGARGLRPWETTVLDGPGRPPLEVVATPARHGPPLSRPVVGDVVGFAVREPGRTDGVLWISGDTVAFSGLRQVAERLRVDVAVLHLGGVRFPVSGPVRYSMTGRQAAAVVRLTAPRVVVPVHHEGWSHFRQGREGAERDLAAAPEEVRRRVRWLDPGVAAEV</sequence>
<proteinExistence type="predicted"/>